<dbReference type="Gene3D" id="3.40.50.1220">
    <property type="entry name" value="TPP-binding domain"/>
    <property type="match status" value="1"/>
</dbReference>
<evidence type="ECO:0000256" key="3">
    <source>
        <dbReference type="ARBA" id="ARBA00023052"/>
    </source>
</evidence>
<evidence type="ECO:0000256" key="1">
    <source>
        <dbReference type="ARBA" id="ARBA00001964"/>
    </source>
</evidence>
<dbReference type="InterPro" id="IPR000399">
    <property type="entry name" value="TPP-bd_CS"/>
</dbReference>
<gene>
    <name evidence="8" type="ORF">J3R73_001741</name>
</gene>
<keyword evidence="3 4" id="KW-0786">Thiamine pyrophosphate</keyword>
<dbReference type="InterPro" id="IPR012001">
    <property type="entry name" value="Thiamin_PyroP_enz_TPP-bd_dom"/>
</dbReference>
<name>A0ABU0FCT0_9HYPH</name>
<dbReference type="Proteomes" id="UP001237448">
    <property type="component" value="Unassembled WGS sequence"/>
</dbReference>
<dbReference type="EMBL" id="JAUSVK010000001">
    <property type="protein sequence ID" value="MDQ0391949.1"/>
    <property type="molecule type" value="Genomic_DNA"/>
</dbReference>
<reference evidence="8 9" key="1">
    <citation type="submission" date="2023-07" db="EMBL/GenBank/DDBJ databases">
        <title>Genomic Encyclopedia of Type Strains, Phase IV (KMG-IV): sequencing the most valuable type-strain genomes for metagenomic binning, comparative biology and taxonomic classification.</title>
        <authorList>
            <person name="Goeker M."/>
        </authorList>
    </citation>
    <scope>NUCLEOTIDE SEQUENCE [LARGE SCALE GENOMIC DNA]</scope>
    <source>
        <strain evidence="8 9">DSM 5896</strain>
    </source>
</reference>
<keyword evidence="9" id="KW-1185">Reference proteome</keyword>
<keyword evidence="8" id="KW-0808">Transferase</keyword>
<dbReference type="PANTHER" id="PTHR18968:SF13">
    <property type="entry name" value="ACETOLACTATE SYNTHASE CATALYTIC SUBUNIT, MITOCHONDRIAL"/>
    <property type="match status" value="1"/>
</dbReference>
<dbReference type="PROSITE" id="PS00187">
    <property type="entry name" value="TPP_ENZYMES"/>
    <property type="match status" value="1"/>
</dbReference>
<sequence length="555" mass="59750">MNGADIIAELLKREGVEYLTCFPHSEIIDSASAVGIRPILARTERGAVHIADGYARMTGGRKMIAATMQYGPGVENAFGAVAQAYGDNVPVLCLPTGYARDRQGIAPNFQASTAFRPVSKWSECINSTARIPQVMHHAFSQLRNGKAGPVLIETPTDVLVEKTDADFDDYVSMPRSAPQADPEDVERLVARLLAAKSPVILAGQGIFYAKACGELLELAEALQIPVMTTLNGKSAFPENHPLALGAAASARPWTVDHFLARADLVLGLGTSFTQSDYIAPIPAGKALLQVVHSEADIGKDYRIAMAVIGDVKAVIRQIIASATPQAGDARERGAALAAEIRDVRAQFITAWLPLLTSEEEPINPYRVVWELNGLVDKNATVVTHDAGSPRDQTLPFYEAVVPHGYMGWGKTTQLGLGMPLMMGAKLARPDWLCVNIMGDAAFGMIGTEFETAARCRLPIFTIVLKNSVMGGYTGYLPIASDKHDIHVLTGDYAGVARALGGHAEEVTQPGDLRAAMARCIEHTRNGRPALLQVITREETRFSKGRLGVTPTSYRQ</sequence>
<dbReference type="NCBIfam" id="NF004807">
    <property type="entry name" value="PRK06154.1"/>
    <property type="match status" value="1"/>
</dbReference>
<dbReference type="CDD" id="cd07035">
    <property type="entry name" value="TPP_PYR_POX_like"/>
    <property type="match status" value="1"/>
</dbReference>
<dbReference type="RefSeq" id="WP_307425089.1">
    <property type="nucleotide sequence ID" value="NZ_JAUSVK010000001.1"/>
</dbReference>
<dbReference type="Pfam" id="PF02776">
    <property type="entry name" value="TPP_enzyme_N"/>
    <property type="match status" value="1"/>
</dbReference>
<feature type="domain" description="Thiamine pyrophosphate enzyme central" evidence="5">
    <location>
        <begin position="185"/>
        <end position="318"/>
    </location>
</feature>
<feature type="domain" description="Thiamine pyrophosphate enzyme TPP-binding" evidence="6">
    <location>
        <begin position="385"/>
        <end position="533"/>
    </location>
</feature>
<dbReference type="EC" id="2.2.1.6" evidence="8"/>
<protein>
    <submittedName>
        <fullName evidence="8">Acetolactate synthase-1/2/3 large subunit</fullName>
        <ecNumber evidence="8">2.2.1.6</ecNumber>
    </submittedName>
</protein>
<evidence type="ECO:0000256" key="4">
    <source>
        <dbReference type="RuleBase" id="RU362132"/>
    </source>
</evidence>
<evidence type="ECO:0000256" key="2">
    <source>
        <dbReference type="ARBA" id="ARBA00007812"/>
    </source>
</evidence>
<dbReference type="SUPFAM" id="SSF52518">
    <property type="entry name" value="Thiamin diphosphate-binding fold (THDP-binding)"/>
    <property type="match status" value="2"/>
</dbReference>
<dbReference type="GO" id="GO:0003984">
    <property type="term" value="F:acetolactate synthase activity"/>
    <property type="evidence" value="ECO:0007669"/>
    <property type="project" value="UniProtKB-EC"/>
</dbReference>
<dbReference type="PANTHER" id="PTHR18968">
    <property type="entry name" value="THIAMINE PYROPHOSPHATE ENZYMES"/>
    <property type="match status" value="1"/>
</dbReference>
<dbReference type="InterPro" id="IPR045229">
    <property type="entry name" value="TPP_enz"/>
</dbReference>
<accession>A0ABU0FCT0</accession>
<dbReference type="InterPro" id="IPR011766">
    <property type="entry name" value="TPP_enzyme_TPP-bd"/>
</dbReference>
<dbReference type="SUPFAM" id="SSF52467">
    <property type="entry name" value="DHS-like NAD/FAD-binding domain"/>
    <property type="match status" value="1"/>
</dbReference>
<dbReference type="Pfam" id="PF00205">
    <property type="entry name" value="TPP_enzyme_M"/>
    <property type="match status" value="1"/>
</dbReference>
<organism evidence="8 9">
    <name type="scientific">Labrys monachus</name>
    <dbReference type="NCBI Taxonomy" id="217067"/>
    <lineage>
        <taxon>Bacteria</taxon>
        <taxon>Pseudomonadati</taxon>
        <taxon>Pseudomonadota</taxon>
        <taxon>Alphaproteobacteria</taxon>
        <taxon>Hyphomicrobiales</taxon>
        <taxon>Xanthobacteraceae</taxon>
        <taxon>Labrys</taxon>
    </lineage>
</organism>
<dbReference type="Gene3D" id="3.40.50.970">
    <property type="match status" value="2"/>
</dbReference>
<proteinExistence type="inferred from homology"/>
<dbReference type="InterPro" id="IPR029061">
    <property type="entry name" value="THDP-binding"/>
</dbReference>
<comment type="caution">
    <text evidence="8">The sequence shown here is derived from an EMBL/GenBank/DDBJ whole genome shotgun (WGS) entry which is preliminary data.</text>
</comment>
<dbReference type="Pfam" id="PF02775">
    <property type="entry name" value="TPP_enzyme_C"/>
    <property type="match status" value="1"/>
</dbReference>
<dbReference type="InterPro" id="IPR012000">
    <property type="entry name" value="Thiamin_PyroP_enz_cen_dom"/>
</dbReference>
<evidence type="ECO:0000313" key="9">
    <source>
        <dbReference type="Proteomes" id="UP001237448"/>
    </source>
</evidence>
<evidence type="ECO:0000259" key="6">
    <source>
        <dbReference type="Pfam" id="PF02775"/>
    </source>
</evidence>
<feature type="domain" description="Thiamine pyrophosphate enzyme N-terminal TPP-binding" evidence="7">
    <location>
        <begin position="1"/>
        <end position="104"/>
    </location>
</feature>
<comment type="similarity">
    <text evidence="2 4">Belongs to the TPP enzyme family.</text>
</comment>
<evidence type="ECO:0000259" key="7">
    <source>
        <dbReference type="Pfam" id="PF02776"/>
    </source>
</evidence>
<dbReference type="InterPro" id="IPR029035">
    <property type="entry name" value="DHS-like_NAD/FAD-binding_dom"/>
</dbReference>
<comment type="cofactor">
    <cofactor evidence="1">
        <name>thiamine diphosphate</name>
        <dbReference type="ChEBI" id="CHEBI:58937"/>
    </cofactor>
</comment>
<evidence type="ECO:0000259" key="5">
    <source>
        <dbReference type="Pfam" id="PF00205"/>
    </source>
</evidence>
<evidence type="ECO:0000313" key="8">
    <source>
        <dbReference type="EMBL" id="MDQ0391949.1"/>
    </source>
</evidence>